<dbReference type="GO" id="GO:0000731">
    <property type="term" value="P:DNA synthesis involved in DNA repair"/>
    <property type="evidence" value="ECO:0007669"/>
    <property type="project" value="InterPro"/>
</dbReference>
<dbReference type="GO" id="GO:0003887">
    <property type="term" value="F:DNA-directed DNA polymerase activity"/>
    <property type="evidence" value="ECO:0007669"/>
    <property type="project" value="TreeGrafter"/>
</dbReference>
<evidence type="ECO:0008006" key="3">
    <source>
        <dbReference type="Google" id="ProtNLM"/>
    </source>
</evidence>
<dbReference type="Proteomes" id="UP001180020">
    <property type="component" value="Unassembled WGS sequence"/>
</dbReference>
<dbReference type="PANTHER" id="PTHR14303:SF0">
    <property type="entry name" value="DNA POLYMERASE DELTA SUBUNIT 4"/>
    <property type="match status" value="1"/>
</dbReference>
<dbReference type="InterPro" id="IPR007218">
    <property type="entry name" value="DNA_pol_delta_4"/>
</dbReference>
<organism evidence="1 2">
    <name type="scientific">Acorus calamus</name>
    <name type="common">Sweet flag</name>
    <dbReference type="NCBI Taxonomy" id="4465"/>
    <lineage>
        <taxon>Eukaryota</taxon>
        <taxon>Viridiplantae</taxon>
        <taxon>Streptophyta</taxon>
        <taxon>Embryophyta</taxon>
        <taxon>Tracheophyta</taxon>
        <taxon>Spermatophyta</taxon>
        <taxon>Magnoliopsida</taxon>
        <taxon>Liliopsida</taxon>
        <taxon>Acoraceae</taxon>
        <taxon>Acorus</taxon>
    </lineage>
</organism>
<proteinExistence type="predicted"/>
<dbReference type="Pfam" id="PF04081">
    <property type="entry name" value="DNA_pol_delta_4"/>
    <property type="match status" value="1"/>
</dbReference>
<dbReference type="AlphaFoldDB" id="A0AAV9DVD5"/>
<evidence type="ECO:0000313" key="1">
    <source>
        <dbReference type="EMBL" id="KAK1305233.1"/>
    </source>
</evidence>
<dbReference type="EMBL" id="JAUJYO010000011">
    <property type="protein sequence ID" value="KAK1305233.1"/>
    <property type="molecule type" value="Genomic_DNA"/>
</dbReference>
<gene>
    <name evidence="1" type="ORF">QJS10_CPB11g00029</name>
</gene>
<reference evidence="1" key="2">
    <citation type="submission" date="2023-06" db="EMBL/GenBank/DDBJ databases">
        <authorList>
            <person name="Ma L."/>
            <person name="Liu K.-W."/>
            <person name="Li Z."/>
            <person name="Hsiao Y.-Y."/>
            <person name="Qi Y."/>
            <person name="Fu T."/>
            <person name="Tang G."/>
            <person name="Zhang D."/>
            <person name="Sun W.-H."/>
            <person name="Liu D.-K."/>
            <person name="Li Y."/>
            <person name="Chen G.-Z."/>
            <person name="Liu X.-D."/>
            <person name="Liao X.-Y."/>
            <person name="Jiang Y.-T."/>
            <person name="Yu X."/>
            <person name="Hao Y."/>
            <person name="Huang J."/>
            <person name="Zhao X.-W."/>
            <person name="Ke S."/>
            <person name="Chen Y.-Y."/>
            <person name="Wu W.-L."/>
            <person name="Hsu J.-L."/>
            <person name="Lin Y.-F."/>
            <person name="Huang M.-D."/>
            <person name="Li C.-Y."/>
            <person name="Huang L."/>
            <person name="Wang Z.-W."/>
            <person name="Zhao X."/>
            <person name="Zhong W.-Y."/>
            <person name="Peng D.-H."/>
            <person name="Ahmad S."/>
            <person name="Lan S."/>
            <person name="Zhang J.-S."/>
            <person name="Tsai W.-C."/>
            <person name="Van De Peer Y."/>
            <person name="Liu Z.-J."/>
        </authorList>
    </citation>
    <scope>NUCLEOTIDE SEQUENCE</scope>
    <source>
        <strain evidence="1">CP</strain>
        <tissue evidence="1">Leaves</tissue>
    </source>
</reference>
<dbReference type="GO" id="GO:0043625">
    <property type="term" value="C:delta DNA polymerase complex"/>
    <property type="evidence" value="ECO:0007669"/>
    <property type="project" value="TreeGrafter"/>
</dbReference>
<protein>
    <recommendedName>
        <fullName evidence="3">DNA polymerase delta subunit 4</fullName>
    </recommendedName>
</protein>
<dbReference type="PANTHER" id="PTHR14303">
    <property type="entry name" value="DNA POLYMERASE DELTA SUBUNIT 4"/>
    <property type="match status" value="1"/>
</dbReference>
<reference evidence="1" key="1">
    <citation type="journal article" date="2023" name="Nat. Commun.">
        <title>Diploid and tetraploid genomes of Acorus and the evolution of monocots.</title>
        <authorList>
            <person name="Ma L."/>
            <person name="Liu K.W."/>
            <person name="Li Z."/>
            <person name="Hsiao Y.Y."/>
            <person name="Qi Y."/>
            <person name="Fu T."/>
            <person name="Tang G.D."/>
            <person name="Zhang D."/>
            <person name="Sun W.H."/>
            <person name="Liu D.K."/>
            <person name="Li Y."/>
            <person name="Chen G.Z."/>
            <person name="Liu X.D."/>
            <person name="Liao X.Y."/>
            <person name="Jiang Y.T."/>
            <person name="Yu X."/>
            <person name="Hao Y."/>
            <person name="Huang J."/>
            <person name="Zhao X.W."/>
            <person name="Ke S."/>
            <person name="Chen Y.Y."/>
            <person name="Wu W.L."/>
            <person name="Hsu J.L."/>
            <person name="Lin Y.F."/>
            <person name="Huang M.D."/>
            <person name="Li C.Y."/>
            <person name="Huang L."/>
            <person name="Wang Z.W."/>
            <person name="Zhao X."/>
            <person name="Zhong W.Y."/>
            <person name="Peng D.H."/>
            <person name="Ahmad S."/>
            <person name="Lan S."/>
            <person name="Zhang J.S."/>
            <person name="Tsai W.C."/>
            <person name="Van de Peer Y."/>
            <person name="Liu Z.J."/>
        </authorList>
    </citation>
    <scope>NUCLEOTIDE SEQUENCE</scope>
    <source>
        <strain evidence="1">CP</strain>
    </source>
</reference>
<dbReference type="GO" id="GO:0006261">
    <property type="term" value="P:DNA-templated DNA replication"/>
    <property type="evidence" value="ECO:0007669"/>
    <property type="project" value="TreeGrafter"/>
</dbReference>
<keyword evidence="2" id="KW-1185">Reference proteome</keyword>
<evidence type="ECO:0000313" key="2">
    <source>
        <dbReference type="Proteomes" id="UP001180020"/>
    </source>
</evidence>
<name>A0AAV9DVD5_ACOCL</name>
<sequence>MLRQFDMDMTYGPCLGMTRLQRWERARNMGLNPPKDIERLLRGDGGDGGDGRVGVECLWEGRV</sequence>
<accession>A0AAV9DVD5</accession>
<comment type="caution">
    <text evidence="1">The sequence shown here is derived from an EMBL/GenBank/DDBJ whole genome shotgun (WGS) entry which is preliminary data.</text>
</comment>